<evidence type="ECO:0000313" key="3">
    <source>
        <dbReference type="Proteomes" id="UP000594800"/>
    </source>
</evidence>
<evidence type="ECO:0008006" key="4">
    <source>
        <dbReference type="Google" id="ProtNLM"/>
    </source>
</evidence>
<keyword evidence="1" id="KW-1133">Transmembrane helix</keyword>
<dbReference type="RefSeq" id="WP_196104579.1">
    <property type="nucleotide sequence ID" value="NZ_CP064942.1"/>
</dbReference>
<dbReference type="AlphaFoldDB" id="A0A7S9LVA9"/>
<name>A0A7S9LVA9_9RHOB</name>
<protein>
    <recommendedName>
        <fullName evidence="4">DUF4239 domain-containing protein</fullName>
    </recommendedName>
</protein>
<keyword evidence="1" id="KW-0472">Membrane</keyword>
<dbReference type="EMBL" id="CP064942">
    <property type="protein sequence ID" value="QPH55380.1"/>
    <property type="molecule type" value="Genomic_DNA"/>
</dbReference>
<dbReference type="InterPro" id="IPR025333">
    <property type="entry name" value="DUF4239"/>
</dbReference>
<feature type="transmembrane region" description="Helical" evidence="1">
    <location>
        <begin position="12"/>
        <end position="31"/>
    </location>
</feature>
<keyword evidence="1" id="KW-0812">Transmembrane</keyword>
<accession>A0A7S9LVA9</accession>
<evidence type="ECO:0000313" key="2">
    <source>
        <dbReference type="EMBL" id="QPH55380.1"/>
    </source>
</evidence>
<feature type="transmembrane region" description="Helical" evidence="1">
    <location>
        <begin position="191"/>
        <end position="210"/>
    </location>
</feature>
<dbReference type="Proteomes" id="UP000594800">
    <property type="component" value="Chromosome"/>
</dbReference>
<evidence type="ECO:0000256" key="1">
    <source>
        <dbReference type="SAM" id="Phobius"/>
    </source>
</evidence>
<dbReference type="KEGG" id="poz:I0K15_06490"/>
<feature type="transmembrane region" description="Helical" evidence="1">
    <location>
        <begin position="51"/>
        <end position="74"/>
    </location>
</feature>
<dbReference type="Pfam" id="PF14023">
    <property type="entry name" value="Bestrophin-like"/>
    <property type="match status" value="1"/>
</dbReference>
<gene>
    <name evidence="2" type="ORF">I0K15_06490</name>
</gene>
<sequence>MTGGRELMYDINSGLIALALLLMMLAAMWVGNRRGLARHASENEESRSQTLAVQGSLLGVLALLLGFTFSLALARYDDRSRAVVDEANAIGTAQLRADLLPEALAVEAGQLFDRYIELRITAGAVAVVEEDERAALLAESEAVFASLWELAMVANEEQPGPASVSFASALNDMIDSYAVRDAALDRHVPEIVLMLLYLTFVFLGAILGYAAGVTGIRPGPPVHAMVVLIVMLVFVIVDLDRPRRGLIAVDQSALLAMAP</sequence>
<keyword evidence="3" id="KW-1185">Reference proteome</keyword>
<feature type="transmembrane region" description="Helical" evidence="1">
    <location>
        <begin position="222"/>
        <end position="239"/>
    </location>
</feature>
<reference evidence="2 3" key="1">
    <citation type="submission" date="2020-11" db="EMBL/GenBank/DDBJ databases">
        <title>Description of Pontivivens ytuae sp. nov. isolated from deep sea sediment of Mariana Trench.</title>
        <authorList>
            <person name="Wang Z."/>
            <person name="Sun Q.-L."/>
            <person name="Xu X.-D."/>
            <person name="Tang Y.-Z."/>
            <person name="Zhang J."/>
        </authorList>
    </citation>
    <scope>NUCLEOTIDE SEQUENCE [LARGE SCALE GENOMIC DNA]</scope>
    <source>
        <strain evidence="2 3">MT2928</strain>
    </source>
</reference>
<organism evidence="2 3">
    <name type="scientific">Pontivivens ytuae</name>
    <dbReference type="NCBI Taxonomy" id="2789856"/>
    <lineage>
        <taxon>Bacteria</taxon>
        <taxon>Pseudomonadati</taxon>
        <taxon>Pseudomonadota</taxon>
        <taxon>Alphaproteobacteria</taxon>
        <taxon>Rhodobacterales</taxon>
        <taxon>Paracoccaceae</taxon>
        <taxon>Pontivivens</taxon>
    </lineage>
</organism>
<proteinExistence type="predicted"/>